<comment type="caution">
    <text evidence="1">The sequence shown here is derived from an EMBL/GenBank/DDBJ whole genome shotgun (WGS) entry which is preliminary data.</text>
</comment>
<organism evidence="1 2">
    <name type="scientific">Pistacia integerrima</name>
    <dbReference type="NCBI Taxonomy" id="434235"/>
    <lineage>
        <taxon>Eukaryota</taxon>
        <taxon>Viridiplantae</taxon>
        <taxon>Streptophyta</taxon>
        <taxon>Embryophyta</taxon>
        <taxon>Tracheophyta</taxon>
        <taxon>Spermatophyta</taxon>
        <taxon>Magnoliopsida</taxon>
        <taxon>eudicotyledons</taxon>
        <taxon>Gunneridae</taxon>
        <taxon>Pentapetalae</taxon>
        <taxon>rosids</taxon>
        <taxon>malvids</taxon>
        <taxon>Sapindales</taxon>
        <taxon>Anacardiaceae</taxon>
        <taxon>Pistacia</taxon>
    </lineage>
</organism>
<gene>
    <name evidence="1" type="ORF">Pint_16438</name>
</gene>
<accession>A0ACC0Z990</accession>
<protein>
    <submittedName>
        <fullName evidence="1">Uncharacterized protein</fullName>
    </submittedName>
</protein>
<dbReference type="Proteomes" id="UP001163603">
    <property type="component" value="Chromosome 2"/>
</dbReference>
<keyword evidence="2" id="KW-1185">Reference proteome</keyword>
<name>A0ACC0Z990_9ROSI</name>
<reference evidence="2" key="1">
    <citation type="journal article" date="2023" name="G3 (Bethesda)">
        <title>Genome assembly and association tests identify interacting loci associated with vigor, precocity, and sex in interspecific pistachio rootstocks.</title>
        <authorList>
            <person name="Palmer W."/>
            <person name="Jacygrad E."/>
            <person name="Sagayaradj S."/>
            <person name="Cavanaugh K."/>
            <person name="Han R."/>
            <person name="Bertier L."/>
            <person name="Beede B."/>
            <person name="Kafkas S."/>
            <person name="Golino D."/>
            <person name="Preece J."/>
            <person name="Michelmore R."/>
        </authorList>
    </citation>
    <scope>NUCLEOTIDE SEQUENCE [LARGE SCALE GENOMIC DNA]</scope>
</reference>
<proteinExistence type="predicted"/>
<evidence type="ECO:0000313" key="1">
    <source>
        <dbReference type="EMBL" id="KAJ0047721.1"/>
    </source>
</evidence>
<evidence type="ECO:0000313" key="2">
    <source>
        <dbReference type="Proteomes" id="UP001163603"/>
    </source>
</evidence>
<dbReference type="EMBL" id="CM047737">
    <property type="protein sequence ID" value="KAJ0047721.1"/>
    <property type="molecule type" value="Genomic_DNA"/>
</dbReference>
<sequence length="101" mass="11030">MNHSPVNQPGWVYSQQGPPLDPVKPVQFPPPNPQNNQTYGQHQSGAYSPYNQKPIPAPQSLVNFPSVGPQASIGMQFLPNNGPQPPYRARETVGIVSFLIV</sequence>